<accession>A0A2N7PQ90</accession>
<organism evidence="1 2">
    <name type="scientific">Thermodesulfobacterium geofontis</name>
    <dbReference type="NCBI Taxonomy" id="1295609"/>
    <lineage>
        <taxon>Bacteria</taxon>
        <taxon>Pseudomonadati</taxon>
        <taxon>Thermodesulfobacteriota</taxon>
        <taxon>Thermodesulfobacteria</taxon>
        <taxon>Thermodesulfobacteriales</taxon>
        <taxon>Thermodesulfobacteriaceae</taxon>
        <taxon>Thermodesulfobacterium</taxon>
    </lineage>
</organism>
<protein>
    <submittedName>
        <fullName evidence="1">Uncharacterized protein</fullName>
    </submittedName>
</protein>
<evidence type="ECO:0000313" key="2">
    <source>
        <dbReference type="Proteomes" id="UP000235460"/>
    </source>
</evidence>
<name>A0A2N7PQ90_9BACT</name>
<dbReference type="SUPFAM" id="SSF140566">
    <property type="entry name" value="FlgN-like"/>
    <property type="match status" value="1"/>
</dbReference>
<comment type="caution">
    <text evidence="1">The sequence shown here is derived from an EMBL/GenBank/DDBJ whole genome shotgun (WGS) entry which is preliminary data.</text>
</comment>
<evidence type="ECO:0000313" key="1">
    <source>
        <dbReference type="EMBL" id="PMP68732.1"/>
    </source>
</evidence>
<dbReference type="EMBL" id="PNIK01000015">
    <property type="protein sequence ID" value="PMP68732.1"/>
    <property type="molecule type" value="Genomic_DNA"/>
</dbReference>
<dbReference type="AlphaFoldDB" id="A0A2N7PQ90"/>
<dbReference type="Proteomes" id="UP000235460">
    <property type="component" value="Unassembled WGS sequence"/>
</dbReference>
<dbReference type="GO" id="GO:0044780">
    <property type="term" value="P:bacterial-type flagellum assembly"/>
    <property type="evidence" value="ECO:0007669"/>
    <property type="project" value="InterPro"/>
</dbReference>
<dbReference type="InterPro" id="IPR036679">
    <property type="entry name" value="FlgN-like_sf"/>
</dbReference>
<gene>
    <name evidence="1" type="ORF">C0190_01010</name>
</gene>
<sequence length="109" mass="12923">MVRKELLELKEVLEKEKDALINGAVEEILRWASYKARIANYLRGQELTPEEEEILKEIIHINERNKKIIEAGLNFVEEAYRFLTQILYEREFYGKRVVKMNPQIISKSA</sequence>
<reference evidence="1 2" key="1">
    <citation type="submission" date="2018-01" db="EMBL/GenBank/DDBJ databases">
        <title>Metagenomic assembled genomes from two thermal pools in the Uzon Caldera, Kamchatka, Russia.</title>
        <authorList>
            <person name="Wilkins L."/>
            <person name="Ettinger C."/>
        </authorList>
    </citation>
    <scope>NUCLEOTIDE SEQUENCE [LARGE SCALE GENOMIC DNA]</scope>
    <source>
        <strain evidence="1">ZAV-08</strain>
    </source>
</reference>
<proteinExistence type="predicted"/>